<dbReference type="VEuPathDB" id="FungiDB:I7I51_06485"/>
<accession>A0A8A1MIB2</accession>
<proteinExistence type="predicted"/>
<protein>
    <submittedName>
        <fullName evidence="2">Mitotic exit network interactor 1</fullName>
    </submittedName>
</protein>
<feature type="compositionally biased region" description="Polar residues" evidence="1">
    <location>
        <begin position="212"/>
        <end position="227"/>
    </location>
</feature>
<organism evidence="2 3">
    <name type="scientific">Ajellomyces capsulatus</name>
    <name type="common">Darling's disease fungus</name>
    <name type="synonym">Histoplasma capsulatum</name>
    <dbReference type="NCBI Taxonomy" id="5037"/>
    <lineage>
        <taxon>Eukaryota</taxon>
        <taxon>Fungi</taxon>
        <taxon>Dikarya</taxon>
        <taxon>Ascomycota</taxon>
        <taxon>Pezizomycotina</taxon>
        <taxon>Eurotiomycetes</taxon>
        <taxon>Eurotiomycetidae</taxon>
        <taxon>Onygenales</taxon>
        <taxon>Ajellomycetaceae</taxon>
        <taxon>Histoplasma</taxon>
    </lineage>
</organism>
<dbReference type="Proteomes" id="UP000663671">
    <property type="component" value="Chromosome 3"/>
</dbReference>
<dbReference type="AlphaFoldDB" id="A0A8A1MIB2"/>
<dbReference type="OrthoDB" id="1723750at2759"/>
<reference evidence="2" key="1">
    <citation type="submission" date="2021-01" db="EMBL/GenBank/DDBJ databases">
        <title>Chromosome-level genome assembly of a human fungal pathogen reveals clustering of transcriptionally co-regulated genes.</title>
        <authorList>
            <person name="Voorhies M."/>
            <person name="Cohen S."/>
            <person name="Shea T.P."/>
            <person name="Petrus S."/>
            <person name="Munoz J.F."/>
            <person name="Poplawski S."/>
            <person name="Goldman W.E."/>
            <person name="Michael T."/>
            <person name="Cuomo C.A."/>
            <person name="Sil A."/>
            <person name="Beyhan S."/>
        </authorList>
    </citation>
    <scope>NUCLEOTIDE SEQUENCE</scope>
    <source>
        <strain evidence="2">WU24</strain>
    </source>
</reference>
<name>A0A8A1MIB2_AJECA</name>
<gene>
    <name evidence="2" type="ORF">I7I51_06485</name>
</gene>
<feature type="region of interest" description="Disordered" evidence="1">
    <location>
        <begin position="212"/>
        <end position="242"/>
    </location>
</feature>
<evidence type="ECO:0000313" key="3">
    <source>
        <dbReference type="Proteomes" id="UP000663671"/>
    </source>
</evidence>
<feature type="region of interest" description="Disordered" evidence="1">
    <location>
        <begin position="338"/>
        <end position="358"/>
    </location>
</feature>
<evidence type="ECO:0000256" key="1">
    <source>
        <dbReference type="SAM" id="MobiDB-lite"/>
    </source>
</evidence>
<sequence>MSAFTFGFGGDDIDDQDVEDEMHDACMDAGMRQLHIASKESHDGEGGVLIEASQRDLDEMLSTLPSQISYNMLSINPQSSAPGPPSLTIPRREVFDIRAQLMAEDDADTNENAELISGLEKGDLKPTVYEGGLKTWECAIDLAKLVAAEEIPSLLSDLAEGERGDVHVVEDRPRRTIHFVFADYNAAVLRLVTVPNILLTWHMCLHRLNNPQDSERSISSNTENGSDAENRPNGNFLDSADADEQPDLDIDHALLSNFRKDLHARGISLSFVSGAWSPAFVDLALPNCPPASPSSQRRRSHLLILASETIYSPSSLRSFSETLLSLLRCGRGLGFTSTSASTSSPQVEPAAEPVVTDKNTPPECKAKALIAAKEVYFGVGGGVDEFLRVMRDHGRREGQIGGDGFSVKVRAEVRNEGVGRVVLEVTI</sequence>
<dbReference type="EMBL" id="CP069115">
    <property type="protein sequence ID" value="QSS65639.1"/>
    <property type="molecule type" value="Genomic_DNA"/>
</dbReference>
<evidence type="ECO:0000313" key="2">
    <source>
        <dbReference type="EMBL" id="QSS65639.1"/>
    </source>
</evidence>